<organism evidence="3 4">
    <name type="scientific">Malus baccata</name>
    <name type="common">Siberian crab apple</name>
    <name type="synonym">Pyrus baccata</name>
    <dbReference type="NCBI Taxonomy" id="106549"/>
    <lineage>
        <taxon>Eukaryota</taxon>
        <taxon>Viridiplantae</taxon>
        <taxon>Streptophyta</taxon>
        <taxon>Embryophyta</taxon>
        <taxon>Tracheophyta</taxon>
        <taxon>Spermatophyta</taxon>
        <taxon>Magnoliopsida</taxon>
        <taxon>eudicotyledons</taxon>
        <taxon>Gunneridae</taxon>
        <taxon>Pentapetalae</taxon>
        <taxon>rosids</taxon>
        <taxon>fabids</taxon>
        <taxon>Rosales</taxon>
        <taxon>Rosaceae</taxon>
        <taxon>Amygdaloideae</taxon>
        <taxon>Maleae</taxon>
        <taxon>Malus</taxon>
    </lineage>
</organism>
<dbReference type="Pfam" id="PF00888">
    <property type="entry name" value="Cullin"/>
    <property type="match status" value="1"/>
</dbReference>
<sequence>MAFYCRNLSNVGKTIKLWLGLDCYFIARRSLPPLHQVGVNYFRDLVYREVNADVRVAVIGVIGKECEGEEINREVLKNVINVCVEFGMGKMDPYREDFEEHMLPETGEYYSRKASSWITEDNYSDYMSKVEESSEKKLVEKVQHELVVVYATQLIEKEHFAGS</sequence>
<dbReference type="GO" id="GO:0031625">
    <property type="term" value="F:ubiquitin protein ligase binding"/>
    <property type="evidence" value="ECO:0007669"/>
    <property type="project" value="InterPro"/>
</dbReference>
<dbReference type="InterPro" id="IPR016159">
    <property type="entry name" value="Cullin_repeat-like_dom_sf"/>
</dbReference>
<dbReference type="GO" id="GO:0006511">
    <property type="term" value="P:ubiquitin-dependent protein catabolic process"/>
    <property type="evidence" value="ECO:0007669"/>
    <property type="project" value="InterPro"/>
</dbReference>
<dbReference type="SUPFAM" id="SSF74788">
    <property type="entry name" value="Cullin repeat-like"/>
    <property type="match status" value="1"/>
</dbReference>
<comment type="similarity">
    <text evidence="1">Belongs to the cullin family.</text>
</comment>
<accession>A0A540M589</accession>
<dbReference type="InterPro" id="IPR045093">
    <property type="entry name" value="Cullin"/>
</dbReference>
<proteinExistence type="inferred from homology"/>
<dbReference type="EMBL" id="VIEB01000354">
    <property type="protein sequence ID" value="TQD93913.1"/>
    <property type="molecule type" value="Genomic_DNA"/>
</dbReference>
<gene>
    <name evidence="3" type="ORF">C1H46_020472</name>
</gene>
<evidence type="ECO:0000313" key="4">
    <source>
        <dbReference type="Proteomes" id="UP000315295"/>
    </source>
</evidence>
<evidence type="ECO:0000256" key="1">
    <source>
        <dbReference type="ARBA" id="ARBA00006019"/>
    </source>
</evidence>
<name>A0A540M589_MALBA</name>
<reference evidence="3 4" key="1">
    <citation type="journal article" date="2019" name="G3 (Bethesda)">
        <title>Sequencing of a Wild Apple (Malus baccata) Genome Unravels the Differences Between Cultivated and Wild Apple Species Regarding Disease Resistance and Cold Tolerance.</title>
        <authorList>
            <person name="Chen X."/>
        </authorList>
    </citation>
    <scope>NUCLEOTIDE SEQUENCE [LARGE SCALE GENOMIC DNA]</scope>
    <source>
        <strain evidence="4">cv. Shandingzi</strain>
        <tissue evidence="3">Leaves</tissue>
    </source>
</reference>
<keyword evidence="4" id="KW-1185">Reference proteome</keyword>
<dbReference type="PANTHER" id="PTHR11932">
    <property type="entry name" value="CULLIN"/>
    <property type="match status" value="1"/>
</dbReference>
<comment type="caution">
    <text evidence="3">The sequence shown here is derived from an EMBL/GenBank/DDBJ whole genome shotgun (WGS) entry which is preliminary data.</text>
</comment>
<evidence type="ECO:0000313" key="3">
    <source>
        <dbReference type="EMBL" id="TQD93913.1"/>
    </source>
</evidence>
<evidence type="ECO:0000259" key="2">
    <source>
        <dbReference type="Pfam" id="PF00888"/>
    </source>
</evidence>
<dbReference type="Proteomes" id="UP000315295">
    <property type="component" value="Unassembled WGS sequence"/>
</dbReference>
<dbReference type="InterPro" id="IPR001373">
    <property type="entry name" value="Cullin_N"/>
</dbReference>
<dbReference type="Gene3D" id="1.20.1310.10">
    <property type="entry name" value="Cullin Repeats"/>
    <property type="match status" value="1"/>
</dbReference>
<protein>
    <recommendedName>
        <fullName evidence="2">Cullin N-terminal domain-containing protein</fullName>
    </recommendedName>
</protein>
<dbReference type="STRING" id="106549.A0A540M589"/>
<dbReference type="AlphaFoldDB" id="A0A540M589"/>
<feature type="domain" description="Cullin N-terminal" evidence="2">
    <location>
        <begin position="21"/>
        <end position="144"/>
    </location>
</feature>